<evidence type="ECO:0000313" key="2">
    <source>
        <dbReference type="EMBL" id="GAA0881149.1"/>
    </source>
</evidence>
<dbReference type="InterPro" id="IPR017438">
    <property type="entry name" value="ATP-NAD_kinase_N"/>
</dbReference>
<dbReference type="RefSeq" id="WP_343854867.1">
    <property type="nucleotide sequence ID" value="NZ_BAAAFI010000048.1"/>
</dbReference>
<evidence type="ECO:0000313" key="3">
    <source>
        <dbReference type="Proteomes" id="UP001500469"/>
    </source>
</evidence>
<dbReference type="PROSITE" id="PS50146">
    <property type="entry name" value="DAGK"/>
    <property type="match status" value="1"/>
</dbReference>
<comment type="caution">
    <text evidence="2">The sequence shown here is derived from an EMBL/GenBank/DDBJ whole genome shotgun (WGS) entry which is preliminary data.</text>
</comment>
<dbReference type="Gene3D" id="3.40.50.10330">
    <property type="entry name" value="Probable inorganic polyphosphate/atp-NAD kinase, domain 1"/>
    <property type="match status" value="1"/>
</dbReference>
<dbReference type="InterPro" id="IPR001206">
    <property type="entry name" value="Diacylglycerol_kinase_cat_dom"/>
</dbReference>
<dbReference type="SMART" id="SM00046">
    <property type="entry name" value="DAGKc"/>
    <property type="match status" value="1"/>
</dbReference>
<dbReference type="SUPFAM" id="SSF111331">
    <property type="entry name" value="NAD kinase/diacylglycerol kinase-like"/>
    <property type="match status" value="1"/>
</dbReference>
<gene>
    <name evidence="2" type="ORF">GCM10009119_41190</name>
</gene>
<dbReference type="InterPro" id="IPR045540">
    <property type="entry name" value="YegS/DAGK_C"/>
</dbReference>
<evidence type="ECO:0000259" key="1">
    <source>
        <dbReference type="PROSITE" id="PS50146"/>
    </source>
</evidence>
<dbReference type="InterPro" id="IPR016064">
    <property type="entry name" value="NAD/diacylglycerol_kinase_sf"/>
</dbReference>
<protein>
    <submittedName>
        <fullName evidence="2">Diacylglycerol kinase family lipid kinase</fullName>
    </submittedName>
</protein>
<keyword evidence="3" id="KW-1185">Reference proteome</keyword>
<accession>A0ABN1N5T4</accession>
<dbReference type="Pfam" id="PF19279">
    <property type="entry name" value="YegS_C"/>
    <property type="match status" value="1"/>
</dbReference>
<dbReference type="EMBL" id="BAAAFI010000048">
    <property type="protein sequence ID" value="GAA0881149.1"/>
    <property type="molecule type" value="Genomic_DNA"/>
</dbReference>
<dbReference type="Pfam" id="PF00781">
    <property type="entry name" value="DAGK_cat"/>
    <property type="match status" value="1"/>
</dbReference>
<sequence>MEAKALLIFNPNAGSEEINALDLLSKITVLISGTIVDIYETTGDGDQEAIKEKLANTKYALVVIAGGDGTIKLGAACVEDQCPMAILPLGSANGLANCLGIKSLDDAWDALKQMDTLNMDGVMVDDHLCLHLADFGFNANLIHRFEEGDSRGMIGYVKSSLGEIFSTNISQFVLETDGEKIEFEAHMLVIANGDRYGTGAVINPDGDLSDGRFEVIAVLVEGVEDLIQLSIGLISGERKERNSIRSWTLKNCKIQNHSGAKFQIDGELMGTPSEITVGIRPGIFRFVHKTPDVVEKDDVSIENSTS</sequence>
<dbReference type="Proteomes" id="UP001500469">
    <property type="component" value="Unassembled WGS sequence"/>
</dbReference>
<keyword evidence="2" id="KW-0418">Kinase</keyword>
<keyword evidence="2" id="KW-0808">Transferase</keyword>
<feature type="domain" description="DAGKc" evidence="1">
    <location>
        <begin position="1"/>
        <end position="128"/>
    </location>
</feature>
<organism evidence="2 3">
    <name type="scientific">Algoriphagus jejuensis</name>
    <dbReference type="NCBI Taxonomy" id="419934"/>
    <lineage>
        <taxon>Bacteria</taxon>
        <taxon>Pseudomonadati</taxon>
        <taxon>Bacteroidota</taxon>
        <taxon>Cytophagia</taxon>
        <taxon>Cytophagales</taxon>
        <taxon>Cyclobacteriaceae</taxon>
        <taxon>Algoriphagus</taxon>
    </lineage>
</organism>
<dbReference type="GO" id="GO:0016301">
    <property type="term" value="F:kinase activity"/>
    <property type="evidence" value="ECO:0007669"/>
    <property type="project" value="UniProtKB-KW"/>
</dbReference>
<proteinExistence type="predicted"/>
<name>A0ABN1N5T4_9BACT</name>
<reference evidence="2 3" key="1">
    <citation type="journal article" date="2019" name="Int. J. Syst. Evol. Microbiol.">
        <title>The Global Catalogue of Microorganisms (GCM) 10K type strain sequencing project: providing services to taxonomists for standard genome sequencing and annotation.</title>
        <authorList>
            <consortium name="The Broad Institute Genomics Platform"/>
            <consortium name="The Broad Institute Genome Sequencing Center for Infectious Disease"/>
            <person name="Wu L."/>
            <person name="Ma J."/>
        </authorList>
    </citation>
    <scope>NUCLEOTIDE SEQUENCE [LARGE SCALE GENOMIC DNA]</scope>
    <source>
        <strain evidence="2 3">JCM 16112</strain>
    </source>
</reference>
<dbReference type="Gene3D" id="2.60.200.40">
    <property type="match status" value="1"/>
</dbReference>